<keyword evidence="2" id="KW-0472">Membrane</keyword>
<reference evidence="4" key="1">
    <citation type="submission" date="2015-09" db="EMBL/GenBank/DDBJ databases">
        <authorList>
            <consortium name="Pathogen Informatics"/>
        </authorList>
    </citation>
    <scope>NUCLEOTIDE SEQUENCE [LARGE SCALE GENOMIC DNA]</scope>
    <source>
        <strain evidence="4">Lake Konstanz</strain>
    </source>
</reference>
<dbReference type="AlphaFoldDB" id="A0A0S4IQK6"/>
<feature type="region of interest" description="Disordered" evidence="1">
    <location>
        <begin position="91"/>
        <end position="110"/>
    </location>
</feature>
<keyword evidence="2" id="KW-1133">Transmembrane helix</keyword>
<feature type="transmembrane region" description="Helical" evidence="2">
    <location>
        <begin position="180"/>
        <end position="208"/>
    </location>
</feature>
<keyword evidence="2" id="KW-0812">Transmembrane</keyword>
<accession>A0A0S4IQK6</accession>
<feature type="compositionally biased region" description="Basic and acidic residues" evidence="1">
    <location>
        <begin position="92"/>
        <end position="104"/>
    </location>
</feature>
<dbReference type="EMBL" id="CYKH01000465">
    <property type="protein sequence ID" value="CUF96700.1"/>
    <property type="molecule type" value="Genomic_DNA"/>
</dbReference>
<evidence type="ECO:0000313" key="4">
    <source>
        <dbReference type="Proteomes" id="UP000051952"/>
    </source>
</evidence>
<feature type="transmembrane region" description="Helical" evidence="2">
    <location>
        <begin position="6"/>
        <end position="24"/>
    </location>
</feature>
<dbReference type="Proteomes" id="UP000051952">
    <property type="component" value="Unassembled WGS sequence"/>
</dbReference>
<protein>
    <submittedName>
        <fullName evidence="3">Membrane-associated protein, putative</fullName>
    </submittedName>
</protein>
<sequence length="428" mass="47673">MPPSYLTSVGLVNALPFLVVDSLLSLRLVSRGCRTAVGHELSEQRRRDRQTSVKQMPDWENWDEVIRRAPATSSWCALHLLHHIFDMTSRPEASRNRNDQRRPSAMELPGMPSQDPLDELDFEWGARFPLRNRPQGSELSSVDMEWWKRSSWRFEVGDGAHGRCYLGVGGCSDPAVAHSLLYTVVSFVVIVYSSTGSIFCTAMSFLFLNGQLCDLYWHFAINPEDVTVLQRRRTSSVTLTGNESIISSHPELFGHWFTPQAGVPTSSSVTTGPAADPHRMLISELIPFSLLAATDDSRGPKKPLQLLFALCESASDSNTTVALAAHVEASYLSPISNLISTYEGNVFTVREEFAEMVTPKGVWTYPTGSALVEVVDAKRMWNQRRDRLLLLIRRSAKKGLSDMFVNGWIPIGLLVSLNTTSSQSSHNS</sequence>
<evidence type="ECO:0000256" key="2">
    <source>
        <dbReference type="SAM" id="Phobius"/>
    </source>
</evidence>
<name>A0A0S4IQK6_BODSA</name>
<proteinExistence type="predicted"/>
<evidence type="ECO:0000256" key="1">
    <source>
        <dbReference type="SAM" id="MobiDB-lite"/>
    </source>
</evidence>
<organism evidence="3 4">
    <name type="scientific">Bodo saltans</name>
    <name type="common">Flagellated protozoan</name>
    <dbReference type="NCBI Taxonomy" id="75058"/>
    <lineage>
        <taxon>Eukaryota</taxon>
        <taxon>Discoba</taxon>
        <taxon>Euglenozoa</taxon>
        <taxon>Kinetoplastea</taxon>
        <taxon>Metakinetoplastina</taxon>
        <taxon>Eubodonida</taxon>
        <taxon>Bodonidae</taxon>
        <taxon>Bodo</taxon>
    </lineage>
</organism>
<evidence type="ECO:0000313" key="3">
    <source>
        <dbReference type="EMBL" id="CUF96700.1"/>
    </source>
</evidence>
<keyword evidence="4" id="KW-1185">Reference proteome</keyword>
<gene>
    <name evidence="3" type="ORF">BSAL_68075</name>
</gene>
<dbReference type="VEuPathDB" id="TriTrypDB:BSAL_68075"/>